<keyword evidence="1" id="KW-0732">Signal</keyword>
<dbReference type="InterPro" id="IPR049712">
    <property type="entry name" value="Poly_export"/>
</dbReference>
<dbReference type="Pfam" id="PF10531">
    <property type="entry name" value="SLBB"/>
    <property type="match status" value="1"/>
</dbReference>
<evidence type="ECO:0000313" key="8">
    <source>
        <dbReference type="Proteomes" id="UP000321927"/>
    </source>
</evidence>
<keyword evidence="6" id="KW-0762">Sugar transport</keyword>
<name>A0A2W7QRU3_9BACT</name>
<evidence type="ECO:0000259" key="4">
    <source>
        <dbReference type="Pfam" id="PF10531"/>
    </source>
</evidence>
<dbReference type="PANTHER" id="PTHR33619:SF3">
    <property type="entry name" value="POLYSACCHARIDE EXPORT PROTEIN GFCE-RELATED"/>
    <property type="match status" value="1"/>
</dbReference>
<comment type="caution">
    <text evidence="5">The sequence shown here is derived from an EMBL/GenBank/DDBJ whole genome shotgun (WGS) entry which is preliminary data.</text>
</comment>
<keyword evidence="2" id="KW-0812">Transmembrane</keyword>
<dbReference type="InterPro" id="IPR019554">
    <property type="entry name" value="Soluble_ligand-bd"/>
</dbReference>
<evidence type="ECO:0000256" key="2">
    <source>
        <dbReference type="SAM" id="Phobius"/>
    </source>
</evidence>
<evidence type="ECO:0000259" key="3">
    <source>
        <dbReference type="Pfam" id="PF02563"/>
    </source>
</evidence>
<dbReference type="GO" id="GO:0015159">
    <property type="term" value="F:polysaccharide transmembrane transporter activity"/>
    <property type="evidence" value="ECO:0007669"/>
    <property type="project" value="InterPro"/>
</dbReference>
<organism evidence="5 7">
    <name type="scientific">Algoriphagus ratkowskyi</name>
    <dbReference type="NCBI Taxonomy" id="57028"/>
    <lineage>
        <taxon>Bacteria</taxon>
        <taxon>Pseudomonadati</taxon>
        <taxon>Bacteroidota</taxon>
        <taxon>Cytophagia</taxon>
        <taxon>Cytophagales</taxon>
        <taxon>Cyclobacteriaceae</taxon>
        <taxon>Algoriphagus</taxon>
    </lineage>
</organism>
<keyword evidence="2" id="KW-1133">Transmembrane helix</keyword>
<evidence type="ECO:0000256" key="1">
    <source>
        <dbReference type="ARBA" id="ARBA00022729"/>
    </source>
</evidence>
<dbReference type="EMBL" id="VORV01000017">
    <property type="protein sequence ID" value="TXD75927.1"/>
    <property type="molecule type" value="Genomic_DNA"/>
</dbReference>
<reference evidence="5 7" key="1">
    <citation type="submission" date="2018-06" db="EMBL/GenBank/DDBJ databases">
        <title>Genomic Encyclopedia of Archaeal and Bacterial Type Strains, Phase II (KMG-II): from individual species to whole genera.</title>
        <authorList>
            <person name="Goeker M."/>
        </authorList>
    </citation>
    <scope>NUCLEOTIDE SEQUENCE [LARGE SCALE GENOMIC DNA]</scope>
    <source>
        <strain evidence="5 7">DSM 22686</strain>
    </source>
</reference>
<sequence length="267" mass="29971">MISNSNFSGNQFLFFLFLSIIFSSCANRNLTYMSNLDIDENFQTAIEQDRQVKIQSGDLLRISLSSLQPEMNAMFNDPSTDLDFNRSVINSINAEGFLVDETGQINIPVVGKLKLDGLSKSQATLLIEKGIEEYIVDPVVTIQFANFKITVIGEVKNPSTFYVPSENLNIFEALGLAGDMTEFGHREDVRLIRESDGIRSVTTLDLNDKDLLKSPYYILKQNDIIYVQPDKMKSVKVSTNERGMVFLSLAVALVVPILFSWQAIFAK</sequence>
<feature type="transmembrane region" description="Helical" evidence="2">
    <location>
        <begin position="243"/>
        <end position="265"/>
    </location>
</feature>
<accession>A0A2W7QRU3</accession>
<feature type="domain" description="Polysaccharide export protein N-terminal" evidence="3">
    <location>
        <begin position="48"/>
        <end position="144"/>
    </location>
</feature>
<keyword evidence="2" id="KW-0472">Membrane</keyword>
<dbReference type="AlphaFoldDB" id="A0A2W7QRU3"/>
<feature type="domain" description="Soluble ligand binding" evidence="4">
    <location>
        <begin position="148"/>
        <end position="193"/>
    </location>
</feature>
<dbReference type="InterPro" id="IPR003715">
    <property type="entry name" value="Poly_export_N"/>
</dbReference>
<dbReference type="Proteomes" id="UP000249115">
    <property type="component" value="Unassembled WGS sequence"/>
</dbReference>
<keyword evidence="6" id="KW-0813">Transport</keyword>
<reference evidence="6 8" key="2">
    <citation type="submission" date="2019-08" db="EMBL/GenBank/DDBJ databases">
        <title>Genome of Algoriphagus ratkowskyi IC026.</title>
        <authorList>
            <person name="Bowman J.P."/>
        </authorList>
    </citation>
    <scope>NUCLEOTIDE SEQUENCE [LARGE SCALE GENOMIC DNA]</scope>
    <source>
        <strain evidence="6 8">IC026</strain>
    </source>
</reference>
<dbReference type="Proteomes" id="UP000321927">
    <property type="component" value="Unassembled WGS sequence"/>
</dbReference>
<evidence type="ECO:0000313" key="6">
    <source>
        <dbReference type="EMBL" id="TXD75927.1"/>
    </source>
</evidence>
<dbReference type="Gene3D" id="3.10.560.10">
    <property type="entry name" value="Outer membrane lipoprotein wza domain like"/>
    <property type="match status" value="1"/>
</dbReference>
<evidence type="ECO:0000313" key="7">
    <source>
        <dbReference type="Proteomes" id="UP000249115"/>
    </source>
</evidence>
<gene>
    <name evidence="6" type="ORF">ESW18_18415</name>
    <name evidence="5" type="ORF">LV84_03792</name>
</gene>
<dbReference type="PANTHER" id="PTHR33619">
    <property type="entry name" value="POLYSACCHARIDE EXPORT PROTEIN GFCE-RELATED"/>
    <property type="match status" value="1"/>
</dbReference>
<keyword evidence="8" id="KW-1185">Reference proteome</keyword>
<dbReference type="EMBL" id="QKZU01000019">
    <property type="protein sequence ID" value="PZX51283.1"/>
    <property type="molecule type" value="Genomic_DNA"/>
</dbReference>
<evidence type="ECO:0000313" key="5">
    <source>
        <dbReference type="EMBL" id="PZX51283.1"/>
    </source>
</evidence>
<protein>
    <submittedName>
        <fullName evidence="5">Polysaccharide export outer membrane protein</fullName>
    </submittedName>
    <submittedName>
        <fullName evidence="6">Sugar transporter</fullName>
    </submittedName>
</protein>
<dbReference type="Pfam" id="PF02563">
    <property type="entry name" value="Poly_export"/>
    <property type="match status" value="1"/>
</dbReference>
<proteinExistence type="predicted"/>